<feature type="compositionally biased region" description="Basic and acidic residues" evidence="5">
    <location>
        <begin position="40"/>
        <end position="59"/>
    </location>
</feature>
<feature type="domain" description="Teneurin-like YD-shell" evidence="7">
    <location>
        <begin position="2956"/>
        <end position="3059"/>
    </location>
</feature>
<organism evidence="8 9">
    <name type="scientific">Bacteroides caccae</name>
    <dbReference type="NCBI Taxonomy" id="47678"/>
    <lineage>
        <taxon>Bacteria</taxon>
        <taxon>Pseudomonadati</taxon>
        <taxon>Bacteroidota</taxon>
        <taxon>Bacteroidia</taxon>
        <taxon>Bacteroidales</taxon>
        <taxon>Bacteroidaceae</taxon>
        <taxon>Bacteroides</taxon>
    </lineage>
</organism>
<dbReference type="InterPro" id="IPR006530">
    <property type="entry name" value="YD"/>
</dbReference>
<evidence type="ECO:0000256" key="4">
    <source>
        <dbReference type="ARBA" id="ARBA00023026"/>
    </source>
</evidence>
<dbReference type="InterPro" id="IPR022385">
    <property type="entry name" value="Rhs_assc_core"/>
</dbReference>
<accession>A0AAW7WST7</accession>
<dbReference type="SUPFAM" id="SSF69318">
    <property type="entry name" value="Integrin alpha N-terminal domain"/>
    <property type="match status" value="1"/>
</dbReference>
<dbReference type="InterPro" id="IPR022045">
    <property type="entry name" value="TcdB_toxin_mid/N"/>
</dbReference>
<dbReference type="Pfam" id="PF03534">
    <property type="entry name" value="SpvB"/>
    <property type="match status" value="1"/>
</dbReference>
<feature type="domain" description="Insecticide toxin TcdB middle/N-terminal" evidence="6">
    <location>
        <begin position="1778"/>
        <end position="1904"/>
    </location>
</feature>
<dbReference type="InterPro" id="IPR028994">
    <property type="entry name" value="Integrin_alpha_N"/>
</dbReference>
<feature type="region of interest" description="Disordered" evidence="5">
    <location>
        <begin position="26"/>
        <end position="76"/>
    </location>
</feature>
<feature type="compositionally biased region" description="Polar residues" evidence="5">
    <location>
        <begin position="26"/>
        <end position="38"/>
    </location>
</feature>
<dbReference type="NCBIfam" id="TIGR01643">
    <property type="entry name" value="YD_repeat_2x"/>
    <property type="match status" value="1"/>
</dbReference>
<dbReference type="NCBIfam" id="TIGR03696">
    <property type="entry name" value="Rhs_assc_core"/>
    <property type="match status" value="1"/>
</dbReference>
<evidence type="ECO:0000256" key="2">
    <source>
        <dbReference type="ARBA" id="ARBA00022525"/>
    </source>
</evidence>
<dbReference type="InterPro" id="IPR003284">
    <property type="entry name" value="Sal_SpvB"/>
</dbReference>
<comment type="caution">
    <text evidence="8">The sequence shown here is derived from an EMBL/GenBank/DDBJ whole genome shotgun (WGS) entry which is preliminary data.</text>
</comment>
<evidence type="ECO:0000259" key="6">
    <source>
        <dbReference type="Pfam" id="PF12256"/>
    </source>
</evidence>
<keyword evidence="3" id="KW-0677">Repeat</keyword>
<gene>
    <name evidence="8" type="ORF">Q4469_18910</name>
</gene>
<dbReference type="EMBL" id="JAUONL010000021">
    <property type="protein sequence ID" value="MDO6359718.1"/>
    <property type="molecule type" value="Genomic_DNA"/>
</dbReference>
<dbReference type="GO" id="GO:0005737">
    <property type="term" value="C:cytoplasm"/>
    <property type="evidence" value="ECO:0007669"/>
    <property type="project" value="InterPro"/>
</dbReference>
<feature type="domain" description="Teneurin-like YD-shell" evidence="7">
    <location>
        <begin position="2368"/>
        <end position="2802"/>
    </location>
</feature>
<sequence>MKRTIIIAASAVTLAAAGIAGSHYLSGQSPSAQLQVETASEIRQEKSEDSGRKKEDGSRPAKAATAHRTSSTPIQAAGTTAAYATLRYGSVGIPEGKTADNPEDNIFEINLSRTIPSDARVWLCYELQGADHSGAVAKSINDRPATGGYMATASDGWTHVREEIHPAWLHAGVNRILFTAPEGRSYSVRNLHVETASGPGQALTLSQTPVVYGDLAYVHGFVRNGVRTVKAGHTVLTLQDGEFEGIVPVSGSSLTLSATTASGKTLTASFPTLKKGKADYEHAFQTPAARTAGKHFAQGKADSLKNANGALLVDHGVMLAARKLTMRPLREMDLPALDFGMTNVTAEGEGVRFLPHGTHFTEKGATVRLKYDRTRIPSGYTEDDIRTYYFDNDTKHWVALERVKVDKQEACVVSRTTHFTDMINGVIQAPESPETEGFAPTMMNDIKAADPTAKINLITPPQANNRGTASLQYAFEMPPARNGMAPSLGIQYSSEGGSGWLGEGWSLSVPSITLDTRWGVPRYDMAGETETYLLSGSMLSTMDDKGQMGVAHRGDKMPRKADRQFYTRQGGDFSRIIRKGSSPSEYYWEVTDKQGVKYTYGGEGAVLKGTFTDVSGNTREVISEWKLRRVEETHGDFMEYVYEAADEDVRGGLKAKALYLKEVRAGNAGQEPHTVVTFEGGKTRQVKTNNARYGYLTSSNRLLEKVTVNFRGNVLRSYAFEYRNGAFNRELLAGVRHLDSNEQEVSFQKFSYYDDVQSDKGYVPFKDSQETWNTHNDGLDAGFVNPLQGMDMFSDKPSALGGTTSSSVGGSFYAGVGPDDQSTTTTTTGGGGFNYSNDQSRGLSTFVDLNGDGLPDKVYRENGALYYRSQLRNGVTGEISYGEPVKVKGITGFSSSSSNTYSGGTDVKAGWGPVAATVGEDHARTTTKTKEYFSDINGDGLIDLVSNSKVYFNHIEKDAQGNAVPTFTLNSADTPSPIIYDPAKIDVSVGAVDPEEQAEMLRISPMEDAVRVWVAPKAGTISISGSVSLVVPTGDYDKEAYKNSDGVRVAIQKGKSELWNKTITKGDETSYTAGVSLLSVKKGDRIYFRVQSGATEMSNGAFDEVLWHPVVTYTGPEEIMPNGYSTTIYKPEEGALYFASTSLNIAQGNQTVDISGKFTKPETTDDVTLIIWGSTDRKDVHGNDNPSYVEKQLYTRTFPWNESYNDDLAISLQNSEGLTNLRFVVSAESNVRWDAVKWSPVISYTDSTGTKQARPVCPDYTLFANHIANASSYLPSATDSTLYVKPLITFSNAVYNGKLTLTVKTPDRLLGKKSFAITDGVMVNDSISIRKSDIGSDKVWFELFSDDSQVGSAVSGVSVQVRYPSVIQPQTVAANLYAVDEPAGFGHLYRGWGGFVYNASENRYSRPIDESLLTLPQDEDAKVDPLTMPFTPLSTDLNKLDRWTGQREEIFITATNMGAARLTELDVVLTNPFENIGDVSGLAGEHLQGTGAAAVSQEMVSKSTVKQTGVVITYNDSKGSTTTKSMMIDLNGDGYPDIVAGGKIQYTNTLGGISGEVLSGIGTVVSENQSKGFALSSDAIVSVSNVVRHIAAGKASAANQESSNKAKGGIPVSASIPPSNEDWSTENFIDVNGDGLPDKIIAGNKVRLNFGYAFANPIDWDIDRIQGGKGQSFSTGASFNIGSSSFAGGFNFVTSKSGEEYNLTDINSDGLPDKVWKSGKNIMVAFNNGVGFDSPLVWKGAEALNESASTSEGSNVAFTVNITPKIIPIKISVNPGVSLSHSINRTNYTLQDVDGDGYLDIVESEKESELKVTRSAIGRTNMLKAVTNSLGGTFTLDYAHTAPTYGLPGGKWVMSSLTVDDGIHDDGPLMTTAFEYKDGKRDRHEREFLGFGEVITKNLDTEKENALYRKSVQKYDVSGYYTQGNLVNASVEDAAGKVYTETHNEYDGYYLTAKGDEYTFTAQPVLCSDRASAFVPLRYTANLQYEGAAQGMITSEAWNEYYLTGHHGELKSYRFSNKGKLGSKGDGKFDYQTSIRYTSNSSRNILGLPTDVTVTGGDGKVYHQVSAVYDTKYPNHLTRITQQLGNGEAVTDYRYDSFGNILQKTLPANAKGQRMWYKYRYEPEMNMYVERVEDAFGYRSEAGNFDYRYGIAKERRDLNNFYYETDVDDLGRITGVRGPNELATGVPYIIAFEYSPKAEFTANGITAPAYAVTKHYDIQHPDDDMETVTFVDGFGRPVQVKKDGVVTSASEGSVSDAQNVMIVSGRNVYDAFGRVAKAYYPVTEELGKRTDFNKAFDGVSPTVTVYDVLDRATEVTLPDESKTLTAYTTDAGSRALVTTVTDALGNKQATYTNGSGKTVMTRQLSGPDGEITTTFEYDGIDRLVRVTDTEGNVTTSVYDMGDRRTEVNHPASGITTFTYDALGNVLTKQTANLAKEGKSITYDYDYHRLTGINYPDHPENNVKYYYGGRNASQNRIGRLMLREDGTGAIEYFYGKMGEVTKTRRTLIVPNQAIATYVTQWTYDSHNRLLEMIYPDEEKVTYSYNLGGQLEKVRGYKSYGYDYVNRIGYDKFEQRTYLKYCNGAETFYTYEPARRRLQNLTVNAGGKSIMDNGYTYDAVSNVLSVANKAALPESGKAGGQMAHAYTYDALYRLASATGTYVGADSKTASYRLEMSYDNMHRIVSKKQHLTQQGVQFDGTLHVGYDLAYTYGKTEGKKFQLAEVKDANYRTEENPDSVAKVDNNHTYTYDANGNLVYVNTGRIKQDGTLDSTAAERKLRWDEENRLTASDDNGFVTNYWYDADGERTVKTSGEGEQLYVNSEFAGGRTNTAKFSLYVSPYLVANQGGRYTKHIYIGSQRIVSKIGDFASYGSDPRRIQYAGSETDGLSVNYKQKYSAQQQVIKDNYAIFEVPYNGTDNNDYVDGQGFCCDDGSPEAAQARALALENNFQDPDAYEKLQFYYHPDHLGSSSYITNLDGEVVQHIEYVPFGEVFIEERNSIWNTPYLFNAKEFDEETGLYYYGARYYDPRLSLWISVDPISNYDPLNSENYLDGEHNGGIYNYANLNSYIYCYQNPIKLVDPNGKQVDAVDFIPVIGSGRDICRGFRDGDIFTCGIGLLGLIADVATFGSGSVITGGIKTGIKAGIKTTVKQELKQTVKTETKITAKALTQGSKEGFKTVSELGIKNGMKTTSSKALELGQNFLGKGYREVSPERYVSADGKRVFRMGDNDILGKHGGGPHVNLEILKPNPNKPGKMMVEQNYHIFITE</sequence>
<evidence type="ECO:0000313" key="9">
    <source>
        <dbReference type="Proteomes" id="UP001170023"/>
    </source>
</evidence>
<proteinExistence type="predicted"/>
<dbReference type="PANTHER" id="PTHR32305:SF15">
    <property type="entry name" value="PROTEIN RHSA-RELATED"/>
    <property type="match status" value="1"/>
</dbReference>
<feature type="compositionally biased region" description="Polar residues" evidence="5">
    <location>
        <begin position="67"/>
        <end position="76"/>
    </location>
</feature>
<dbReference type="Gene3D" id="2.180.10.10">
    <property type="entry name" value="RHS repeat-associated core"/>
    <property type="match status" value="1"/>
</dbReference>
<reference evidence="8" key="1">
    <citation type="submission" date="2023-07" db="EMBL/GenBank/DDBJ databases">
        <title>Whole Genome Sequencing of Colonoscopy isolates.</title>
        <authorList>
            <person name="Surve S.V."/>
            <person name="Valls R.A."/>
            <person name="Barrak K.E."/>
            <person name="Gardner T.B."/>
            <person name="O'Toole G.A."/>
        </authorList>
    </citation>
    <scope>NUCLEOTIDE SEQUENCE</scope>
    <source>
        <strain evidence="8">GP0119</strain>
    </source>
</reference>
<protein>
    <submittedName>
        <fullName evidence="8">Toxin TcdB middle/N-terminal domain-containing protein</fullName>
    </submittedName>
</protein>
<dbReference type="PANTHER" id="PTHR32305">
    <property type="match status" value="1"/>
</dbReference>
<dbReference type="GO" id="GO:0005576">
    <property type="term" value="C:extracellular region"/>
    <property type="evidence" value="ECO:0007669"/>
    <property type="project" value="UniProtKB-SubCell"/>
</dbReference>
<evidence type="ECO:0000259" key="7">
    <source>
        <dbReference type="Pfam" id="PF25023"/>
    </source>
</evidence>
<evidence type="ECO:0000256" key="5">
    <source>
        <dbReference type="SAM" id="MobiDB-lite"/>
    </source>
</evidence>
<comment type="subcellular location">
    <subcellularLocation>
        <location evidence="1">Secreted</location>
    </subcellularLocation>
</comment>
<evidence type="ECO:0000313" key="8">
    <source>
        <dbReference type="EMBL" id="MDO6359718.1"/>
    </source>
</evidence>
<dbReference type="Proteomes" id="UP001170023">
    <property type="component" value="Unassembled WGS sequence"/>
</dbReference>
<dbReference type="InterPro" id="IPR056823">
    <property type="entry name" value="TEN-like_YD-shell"/>
</dbReference>
<keyword evidence="4" id="KW-0843">Virulence</keyword>
<keyword evidence="2" id="KW-0964">Secreted</keyword>
<feature type="region of interest" description="Disordered" evidence="5">
    <location>
        <begin position="1597"/>
        <end position="1617"/>
    </location>
</feature>
<dbReference type="Pfam" id="PF12256">
    <property type="entry name" value="TcdB_toxin_midN"/>
    <property type="match status" value="1"/>
</dbReference>
<evidence type="ECO:0000256" key="3">
    <source>
        <dbReference type="ARBA" id="ARBA00022737"/>
    </source>
</evidence>
<dbReference type="InterPro" id="IPR050708">
    <property type="entry name" value="T6SS_VgrG/RHS"/>
</dbReference>
<dbReference type="Pfam" id="PF25023">
    <property type="entry name" value="TEN_YD-shell"/>
    <property type="match status" value="2"/>
</dbReference>
<name>A0AAW7WST7_9BACE</name>
<evidence type="ECO:0000256" key="1">
    <source>
        <dbReference type="ARBA" id="ARBA00004613"/>
    </source>
</evidence>